<accession>A0A323UX26</accession>
<keyword evidence="2" id="KW-0378">Hydrolase</keyword>
<comment type="caution">
    <text evidence="2">The sequence shown here is derived from an EMBL/GenBank/DDBJ whole genome shotgun (WGS) entry which is preliminary data.</text>
</comment>
<dbReference type="Proteomes" id="UP000248259">
    <property type="component" value="Unassembled WGS sequence"/>
</dbReference>
<dbReference type="PANTHER" id="PTHR36558">
    <property type="entry name" value="GLR1098 PROTEIN"/>
    <property type="match status" value="1"/>
</dbReference>
<dbReference type="Pfam" id="PF05685">
    <property type="entry name" value="Uma2"/>
    <property type="match status" value="1"/>
</dbReference>
<dbReference type="CDD" id="cd06260">
    <property type="entry name" value="DUF820-like"/>
    <property type="match status" value="1"/>
</dbReference>
<evidence type="ECO:0000313" key="2">
    <source>
        <dbReference type="EMBL" id="PZA16781.1"/>
    </source>
</evidence>
<keyword evidence="3" id="KW-1185">Reference proteome</keyword>
<feature type="domain" description="Putative restriction endonuclease" evidence="1">
    <location>
        <begin position="14"/>
        <end position="163"/>
    </location>
</feature>
<dbReference type="Gene3D" id="3.90.1570.10">
    <property type="entry name" value="tt1808, chain A"/>
    <property type="match status" value="1"/>
</dbReference>
<dbReference type="GO" id="GO:0004519">
    <property type="term" value="F:endonuclease activity"/>
    <property type="evidence" value="ECO:0007669"/>
    <property type="project" value="UniProtKB-KW"/>
</dbReference>
<protein>
    <submittedName>
        <fullName evidence="2">Uma2 family endonuclease</fullName>
    </submittedName>
</protein>
<evidence type="ECO:0000259" key="1">
    <source>
        <dbReference type="Pfam" id="PF05685"/>
    </source>
</evidence>
<proteinExistence type="predicted"/>
<sequence length="187" mass="20900">MGEALESGLLNRKAYLEWEAGQVEKHEYVAGEVFAMVGARREHVLVAGGLYARLRAQLKGTRCQVFVSDMKLFVAEADAYFYPDVMVSCDEGDRRAELAIEHPCLVVEVLSEGTAEYDRGAKFAAYRKLPALSEYLLVDIGARRLELFRRQADGWLMTESVAGMPPLQLRSVDCTLSVDEAFEDLVD</sequence>
<dbReference type="RefSeq" id="WP_110524007.1">
    <property type="nucleotide sequence ID" value="NZ_QKOE01000005.1"/>
</dbReference>
<dbReference type="InterPro" id="IPR012296">
    <property type="entry name" value="Nuclease_put_TT1808"/>
</dbReference>
<organism evidence="2 3">
    <name type="scientific">Parazoarcus communis SWub3 = DSM 12120</name>
    <dbReference type="NCBI Taxonomy" id="1121029"/>
    <lineage>
        <taxon>Bacteria</taxon>
        <taxon>Pseudomonadati</taxon>
        <taxon>Pseudomonadota</taxon>
        <taxon>Betaproteobacteria</taxon>
        <taxon>Rhodocyclales</taxon>
        <taxon>Zoogloeaceae</taxon>
        <taxon>Parazoarcus</taxon>
    </lineage>
</organism>
<dbReference type="SUPFAM" id="SSF52980">
    <property type="entry name" value="Restriction endonuclease-like"/>
    <property type="match status" value="1"/>
</dbReference>
<dbReference type="EMBL" id="QKOE01000005">
    <property type="protein sequence ID" value="PZA16781.1"/>
    <property type="molecule type" value="Genomic_DNA"/>
</dbReference>
<keyword evidence="2" id="KW-0255">Endonuclease</keyword>
<dbReference type="OrthoDB" id="9799703at2"/>
<dbReference type="AlphaFoldDB" id="A0A323UX26"/>
<dbReference type="InterPro" id="IPR008538">
    <property type="entry name" value="Uma2"/>
</dbReference>
<evidence type="ECO:0000313" key="3">
    <source>
        <dbReference type="Proteomes" id="UP000248259"/>
    </source>
</evidence>
<reference evidence="2 3" key="1">
    <citation type="submission" date="2018-06" db="EMBL/GenBank/DDBJ databases">
        <title>Azoarcus communis strain SWub3 genome.</title>
        <authorList>
            <person name="Zorraquino Salvo V."/>
            <person name="Toubiana D."/>
            <person name="Blumwald E."/>
        </authorList>
    </citation>
    <scope>NUCLEOTIDE SEQUENCE [LARGE SCALE GENOMIC DNA]</scope>
    <source>
        <strain evidence="2 3">SWub3</strain>
    </source>
</reference>
<name>A0A323UX26_9RHOO</name>
<keyword evidence="2" id="KW-0540">Nuclease</keyword>
<dbReference type="InterPro" id="IPR011335">
    <property type="entry name" value="Restrct_endonuc-II-like"/>
</dbReference>
<gene>
    <name evidence="2" type="ORF">DNK49_08955</name>
</gene>
<dbReference type="PANTHER" id="PTHR36558:SF1">
    <property type="entry name" value="RESTRICTION ENDONUCLEASE DOMAIN-CONTAINING PROTEIN-RELATED"/>
    <property type="match status" value="1"/>
</dbReference>